<dbReference type="KEGG" id="nev:NTE_03498"/>
<sequence>MVENDKADDCNNTNDDAIAAELDSILDSYADDETRPQDNVLNEEQEQEFLARFERIKVEVIKPTMEEIGKYLERKGHSYQIKDNASPYHDENPIIKMEIYPKISAADDGRLQEHEFPTIAFIAEPDIATVGIEVRDGMPRRPGLTRGHTTNLESLTKEYVRNQIITVIKMNFVKRPARKNSD</sequence>
<dbReference type="HOGENOM" id="CLU_1478850_0_0_2"/>
<protein>
    <submittedName>
        <fullName evidence="2">Uncharacterized protein</fullName>
    </submittedName>
</protein>
<proteinExistence type="predicted"/>
<accession>A0A075MV46</accession>
<evidence type="ECO:0000256" key="1">
    <source>
        <dbReference type="SAM" id="MobiDB-lite"/>
    </source>
</evidence>
<evidence type="ECO:0000313" key="3">
    <source>
        <dbReference type="Proteomes" id="UP000028194"/>
    </source>
</evidence>
<evidence type="ECO:0000313" key="2">
    <source>
        <dbReference type="EMBL" id="AIF85526.1"/>
    </source>
</evidence>
<reference evidence="2 3" key="1">
    <citation type="journal article" date="2014" name="PLoS ONE">
        <title>Genome Sequence of Candidatus Nitrososphaera evergladensis from Group I.1b Enriched from Everglades Soil Reveals Novel Genomic Features of the Ammonia-Oxidizing Archaea.</title>
        <authorList>
            <person name="Zhalnina K.V."/>
            <person name="Dias R."/>
            <person name="Leonard M.T."/>
            <person name="Dorr de Quadros P."/>
            <person name="Camargo F.A."/>
            <person name="Drew J.C."/>
            <person name="Farmerie W.G."/>
            <person name="Daroub S.H."/>
            <person name="Triplett E.W."/>
        </authorList>
    </citation>
    <scope>NUCLEOTIDE SEQUENCE [LARGE SCALE GENOMIC DNA]</scope>
    <source>
        <strain evidence="2 3">SR1</strain>
    </source>
</reference>
<gene>
    <name evidence="2" type="ORF">NTE_03498</name>
</gene>
<feature type="region of interest" description="Disordered" evidence="1">
    <location>
        <begin position="24"/>
        <end position="43"/>
    </location>
</feature>
<dbReference type="EMBL" id="CP007174">
    <property type="protein sequence ID" value="AIF85526.1"/>
    <property type="molecule type" value="Genomic_DNA"/>
</dbReference>
<dbReference type="AlphaFoldDB" id="A0A075MV46"/>
<dbReference type="GeneID" id="41599122"/>
<dbReference type="OrthoDB" id="13224at2157"/>
<name>A0A075MV46_9ARCH</name>
<keyword evidence="3" id="KW-1185">Reference proteome</keyword>
<dbReference type="RefSeq" id="WP_148701910.1">
    <property type="nucleotide sequence ID" value="NZ_CP007174.1"/>
</dbReference>
<organism evidence="2 3">
    <name type="scientific">Candidatus Nitrososphaera evergladensis SR1</name>
    <dbReference type="NCBI Taxonomy" id="1459636"/>
    <lineage>
        <taxon>Archaea</taxon>
        <taxon>Nitrososphaerota</taxon>
        <taxon>Nitrososphaeria</taxon>
        <taxon>Nitrososphaerales</taxon>
        <taxon>Nitrososphaeraceae</taxon>
        <taxon>Nitrososphaera</taxon>
    </lineage>
</organism>
<dbReference type="Proteomes" id="UP000028194">
    <property type="component" value="Chromosome"/>
</dbReference>